<dbReference type="AlphaFoldDB" id="A0A6A6SVR0"/>
<name>A0A6A6SVR0_9PLEO</name>
<evidence type="ECO:0000313" key="1">
    <source>
        <dbReference type="EMBL" id="KAF2650528.1"/>
    </source>
</evidence>
<dbReference type="PANTHER" id="PTHR42085">
    <property type="entry name" value="F-BOX DOMAIN-CONTAINING PROTEIN"/>
    <property type="match status" value="1"/>
</dbReference>
<organism evidence="1 2">
    <name type="scientific">Lophiostoma macrostomum CBS 122681</name>
    <dbReference type="NCBI Taxonomy" id="1314788"/>
    <lineage>
        <taxon>Eukaryota</taxon>
        <taxon>Fungi</taxon>
        <taxon>Dikarya</taxon>
        <taxon>Ascomycota</taxon>
        <taxon>Pezizomycotina</taxon>
        <taxon>Dothideomycetes</taxon>
        <taxon>Pleosporomycetidae</taxon>
        <taxon>Pleosporales</taxon>
        <taxon>Lophiostomataceae</taxon>
        <taxon>Lophiostoma</taxon>
    </lineage>
</organism>
<dbReference type="PANTHER" id="PTHR42085:SF1">
    <property type="entry name" value="F-BOX DOMAIN-CONTAINING PROTEIN"/>
    <property type="match status" value="1"/>
</dbReference>
<reference evidence="1" key="1">
    <citation type="journal article" date="2020" name="Stud. Mycol.">
        <title>101 Dothideomycetes genomes: a test case for predicting lifestyles and emergence of pathogens.</title>
        <authorList>
            <person name="Haridas S."/>
            <person name="Albert R."/>
            <person name="Binder M."/>
            <person name="Bloem J."/>
            <person name="Labutti K."/>
            <person name="Salamov A."/>
            <person name="Andreopoulos B."/>
            <person name="Baker S."/>
            <person name="Barry K."/>
            <person name="Bills G."/>
            <person name="Bluhm B."/>
            <person name="Cannon C."/>
            <person name="Castanera R."/>
            <person name="Culley D."/>
            <person name="Daum C."/>
            <person name="Ezra D."/>
            <person name="Gonzalez J."/>
            <person name="Henrissat B."/>
            <person name="Kuo A."/>
            <person name="Liang C."/>
            <person name="Lipzen A."/>
            <person name="Lutzoni F."/>
            <person name="Magnuson J."/>
            <person name="Mondo S."/>
            <person name="Nolan M."/>
            <person name="Ohm R."/>
            <person name="Pangilinan J."/>
            <person name="Park H.-J."/>
            <person name="Ramirez L."/>
            <person name="Alfaro M."/>
            <person name="Sun H."/>
            <person name="Tritt A."/>
            <person name="Yoshinaga Y."/>
            <person name="Zwiers L.-H."/>
            <person name="Turgeon B."/>
            <person name="Goodwin S."/>
            <person name="Spatafora J."/>
            <person name="Crous P."/>
            <person name="Grigoriev I."/>
        </authorList>
    </citation>
    <scope>NUCLEOTIDE SEQUENCE</scope>
    <source>
        <strain evidence="1">CBS 122681</strain>
    </source>
</reference>
<sequence>MAHPDPSSPPKLGRCVFFSLPPELRNSVYEFTFTEASGLVYGSDKVTSRSKFFATADQQKTGHEANQLKFVCRQLYCETVCLELGYNDITFPVIWDLHEDIGNSSGFSKHIPFEKKGIILSDNSDSDRSQLRTSKGHTKIRSGHTNFLRFLEGCAGSQQARLRKVVLHEPGKFTCPTIYPMNHWKHVATGQKQYTEVYDFCNTHPTSNVVVHYDLFEPACDLGSEPFVWTVALHSHFRGLTDASTPLLPGDGAFMRARENFLRHIFGRVLAGNSKPYLDNLRMSILLQAPADAPIPEQLEISREQAVERINYMQKWYEQGF</sequence>
<dbReference type="Proteomes" id="UP000799324">
    <property type="component" value="Unassembled WGS sequence"/>
</dbReference>
<accession>A0A6A6SVR0</accession>
<evidence type="ECO:0000313" key="2">
    <source>
        <dbReference type="Proteomes" id="UP000799324"/>
    </source>
</evidence>
<keyword evidence="2" id="KW-1185">Reference proteome</keyword>
<protein>
    <submittedName>
        <fullName evidence="1">Uncharacterized protein</fullName>
    </submittedName>
</protein>
<gene>
    <name evidence="1" type="ORF">K491DRAFT_682932</name>
</gene>
<dbReference type="EMBL" id="MU004452">
    <property type="protein sequence ID" value="KAF2650528.1"/>
    <property type="molecule type" value="Genomic_DNA"/>
</dbReference>
<dbReference type="OrthoDB" id="3715222at2759"/>
<dbReference type="InterPro" id="IPR038883">
    <property type="entry name" value="AN11006-like"/>
</dbReference>
<proteinExistence type="predicted"/>